<gene>
    <name evidence="2" type="ORF">AU255_18920</name>
</gene>
<proteinExistence type="predicted"/>
<keyword evidence="3" id="KW-1185">Reference proteome</keyword>
<organism evidence="2 3">
    <name type="scientific">Methyloprofundus sedimenti</name>
    <dbReference type="NCBI Taxonomy" id="1420851"/>
    <lineage>
        <taxon>Bacteria</taxon>
        <taxon>Pseudomonadati</taxon>
        <taxon>Pseudomonadota</taxon>
        <taxon>Gammaproteobacteria</taxon>
        <taxon>Methylococcales</taxon>
        <taxon>Methylococcaceae</taxon>
        <taxon>Methyloprofundus</taxon>
    </lineage>
</organism>
<dbReference type="STRING" id="1420851.AU255_18920"/>
<dbReference type="EMBL" id="LPUF01000005">
    <property type="protein sequence ID" value="OQK15232.1"/>
    <property type="molecule type" value="Genomic_DNA"/>
</dbReference>
<evidence type="ECO:0008006" key="4">
    <source>
        <dbReference type="Google" id="ProtNLM"/>
    </source>
</evidence>
<dbReference type="Proteomes" id="UP000191980">
    <property type="component" value="Unassembled WGS sequence"/>
</dbReference>
<evidence type="ECO:0000256" key="1">
    <source>
        <dbReference type="SAM" id="SignalP"/>
    </source>
</evidence>
<comment type="caution">
    <text evidence="2">The sequence shown here is derived from an EMBL/GenBank/DDBJ whole genome shotgun (WGS) entry which is preliminary data.</text>
</comment>
<protein>
    <recommendedName>
        <fullName evidence="4">Copper-binding protein</fullName>
    </recommendedName>
</protein>
<name>A0A1V8M142_9GAMM</name>
<evidence type="ECO:0000313" key="3">
    <source>
        <dbReference type="Proteomes" id="UP000191980"/>
    </source>
</evidence>
<feature type="chain" id="PRO_5013184211" description="Copper-binding protein" evidence="1">
    <location>
        <begin position="26"/>
        <end position="130"/>
    </location>
</feature>
<sequence length="130" mass="14477">MKIFIRRFIVLLLLLLQGITPLVHAHVQMMDSVEDGLHIHHADSLVNQANPFSSLEVCRHSSPIIDMHAAIQQKRLLEGELVAISFSDYRHDFVLSLRAKIRIGFSPPSIVAIKSSINLSVIAPRAPPIS</sequence>
<keyword evidence="1" id="KW-0732">Signal</keyword>
<dbReference type="OrthoDB" id="5574244at2"/>
<accession>A0A1V8M142</accession>
<dbReference type="RefSeq" id="WP_080524482.1">
    <property type="nucleotide sequence ID" value="NZ_LPUF01000005.1"/>
</dbReference>
<evidence type="ECO:0000313" key="2">
    <source>
        <dbReference type="EMBL" id="OQK15232.1"/>
    </source>
</evidence>
<reference evidence="2 3" key="1">
    <citation type="submission" date="2015-12" db="EMBL/GenBank/DDBJ databases">
        <authorList>
            <person name="Shamseldin A."/>
            <person name="Moawad H."/>
            <person name="Abd El-Rahim W.M."/>
            <person name="Sadowsky M.J."/>
        </authorList>
    </citation>
    <scope>NUCLEOTIDE SEQUENCE [LARGE SCALE GENOMIC DNA]</scope>
    <source>
        <strain evidence="2 3">WF1</strain>
    </source>
</reference>
<feature type="signal peptide" evidence="1">
    <location>
        <begin position="1"/>
        <end position="25"/>
    </location>
</feature>
<dbReference type="AlphaFoldDB" id="A0A1V8M142"/>